<evidence type="ECO:0000313" key="12">
    <source>
        <dbReference type="Proteomes" id="UP000190135"/>
    </source>
</evidence>
<evidence type="ECO:0000256" key="7">
    <source>
        <dbReference type="ARBA" id="ARBA00023049"/>
    </source>
</evidence>
<evidence type="ECO:0000256" key="9">
    <source>
        <dbReference type="SAM" id="MobiDB-lite"/>
    </source>
</evidence>
<sequence length="343" mass="36362">MVKFSCRLSAGLMLASSVLMAAASPSGAASPLAKEAFSAAREPAAMATRSIGFYSKGCLAGAATLPIDGPDWQVMRTSRNRHYGHPATVAFVEKLAERAAREDGWPGLLVGDMSQPRGGPLPYGHASHQIGLDVDIWFRPMPEKRLTVEQREDYPFRSVLKKGTFQVDDTIWDKRYAGLVKLAAEDPEVERIFVHPGIKKKLCETTRGDRGWLNKVRPYYGHNEHFHVRLSCQPGSDGCKPQASTGTGDGCGDLGWWFNVALQPPKPGAKPAKPKPPMRVADLPAACAAVLAAPSAGGGASQPVAVTAPPVPSAAPPAAMFPEAGPVPPLPVAGPRPGARPSN</sequence>
<dbReference type="InterPro" id="IPR009045">
    <property type="entry name" value="Zn_M74/Hedgehog-like"/>
</dbReference>
<keyword evidence="3 10" id="KW-0732">Signal</keyword>
<dbReference type="EMBL" id="FUXL01000008">
    <property type="protein sequence ID" value="SKA21329.1"/>
    <property type="molecule type" value="Genomic_DNA"/>
</dbReference>
<organism evidence="11 12">
    <name type="scientific">Consotaella salsifontis</name>
    <dbReference type="NCBI Taxonomy" id="1365950"/>
    <lineage>
        <taxon>Bacteria</taxon>
        <taxon>Pseudomonadati</taxon>
        <taxon>Pseudomonadota</taxon>
        <taxon>Alphaproteobacteria</taxon>
        <taxon>Hyphomicrobiales</taxon>
        <taxon>Aurantimonadaceae</taxon>
        <taxon>Consotaella</taxon>
    </lineage>
</organism>
<evidence type="ECO:0000256" key="6">
    <source>
        <dbReference type="ARBA" id="ARBA00022833"/>
    </source>
</evidence>
<keyword evidence="1" id="KW-0645">Protease</keyword>
<feature type="disulfide bond" evidence="8">
    <location>
        <begin position="232"/>
        <end position="239"/>
    </location>
</feature>
<dbReference type="NCBIfam" id="NF006947">
    <property type="entry name" value="PRK09429.1"/>
    <property type="match status" value="1"/>
</dbReference>
<keyword evidence="4" id="KW-0574">Periplasm</keyword>
<dbReference type="GO" id="GO:0046872">
    <property type="term" value="F:metal ion binding"/>
    <property type="evidence" value="ECO:0007669"/>
    <property type="project" value="UniProtKB-KW"/>
</dbReference>
<proteinExistence type="predicted"/>
<dbReference type="SUPFAM" id="SSF55166">
    <property type="entry name" value="Hedgehog/DD-peptidase"/>
    <property type="match status" value="1"/>
</dbReference>
<name>A0A1T4RZ96_9HYPH</name>
<feature type="chain" id="PRO_5012526993" evidence="10">
    <location>
        <begin position="22"/>
        <end position="343"/>
    </location>
</feature>
<keyword evidence="12" id="KW-1185">Reference proteome</keyword>
<dbReference type="OrthoDB" id="1467367at2"/>
<dbReference type="Pfam" id="PF03411">
    <property type="entry name" value="Peptidase_M74"/>
    <property type="match status" value="1"/>
</dbReference>
<evidence type="ECO:0000256" key="10">
    <source>
        <dbReference type="SAM" id="SignalP"/>
    </source>
</evidence>
<evidence type="ECO:0000256" key="2">
    <source>
        <dbReference type="ARBA" id="ARBA00022723"/>
    </source>
</evidence>
<feature type="signal peptide" evidence="10">
    <location>
        <begin position="1"/>
        <end position="21"/>
    </location>
</feature>
<evidence type="ECO:0000256" key="8">
    <source>
        <dbReference type="PIRSR" id="PIRSR018455-2"/>
    </source>
</evidence>
<gene>
    <name evidence="11" type="ORF">SAMN05428963_108110</name>
</gene>
<dbReference type="RefSeq" id="WP_078708842.1">
    <property type="nucleotide sequence ID" value="NZ_FUXL01000008.1"/>
</dbReference>
<dbReference type="AlphaFoldDB" id="A0A1T4RZ96"/>
<dbReference type="GO" id="GO:0006508">
    <property type="term" value="P:proteolysis"/>
    <property type="evidence" value="ECO:0007669"/>
    <property type="project" value="UniProtKB-KW"/>
</dbReference>
<dbReference type="GO" id="GO:0004252">
    <property type="term" value="F:serine-type endopeptidase activity"/>
    <property type="evidence" value="ECO:0007669"/>
    <property type="project" value="InterPro"/>
</dbReference>
<reference evidence="11 12" key="1">
    <citation type="submission" date="2017-02" db="EMBL/GenBank/DDBJ databases">
        <authorList>
            <person name="Peterson S.W."/>
        </authorList>
    </citation>
    <scope>NUCLEOTIDE SEQUENCE [LARGE SCALE GENOMIC DNA]</scope>
    <source>
        <strain evidence="11 12">USBA 369</strain>
    </source>
</reference>
<dbReference type="Proteomes" id="UP000190135">
    <property type="component" value="Unassembled WGS sequence"/>
</dbReference>
<evidence type="ECO:0000256" key="5">
    <source>
        <dbReference type="ARBA" id="ARBA00022801"/>
    </source>
</evidence>
<keyword evidence="5" id="KW-0378">Hydrolase</keyword>
<evidence type="ECO:0000256" key="4">
    <source>
        <dbReference type="ARBA" id="ARBA00022764"/>
    </source>
</evidence>
<keyword evidence="2" id="KW-0479">Metal-binding</keyword>
<dbReference type="InterPro" id="IPR005073">
    <property type="entry name" value="Peptidase_M74"/>
</dbReference>
<feature type="disulfide bond" evidence="8">
    <location>
        <begin position="58"/>
        <end position="287"/>
    </location>
</feature>
<keyword evidence="8" id="KW-1015">Disulfide bond</keyword>
<dbReference type="STRING" id="1365950.SAMN05428963_108110"/>
<feature type="region of interest" description="Disordered" evidence="9">
    <location>
        <begin position="295"/>
        <end position="343"/>
    </location>
</feature>
<evidence type="ECO:0000313" key="11">
    <source>
        <dbReference type="EMBL" id="SKA21329.1"/>
    </source>
</evidence>
<feature type="compositionally biased region" description="Pro residues" evidence="9">
    <location>
        <begin position="325"/>
        <end position="334"/>
    </location>
</feature>
<dbReference type="GO" id="GO:0008237">
    <property type="term" value="F:metallopeptidase activity"/>
    <property type="evidence" value="ECO:0007669"/>
    <property type="project" value="UniProtKB-KW"/>
</dbReference>
<dbReference type="PIRSF" id="PIRSF018455">
    <property type="entry name" value="MepA"/>
    <property type="match status" value="1"/>
</dbReference>
<protein>
    <submittedName>
        <fullName evidence="11">Penicillin-insensitive murein endopeptidase</fullName>
    </submittedName>
</protein>
<evidence type="ECO:0000256" key="3">
    <source>
        <dbReference type="ARBA" id="ARBA00022729"/>
    </source>
</evidence>
<dbReference type="GO" id="GO:0030288">
    <property type="term" value="C:outer membrane-bounded periplasmic space"/>
    <property type="evidence" value="ECO:0007669"/>
    <property type="project" value="InterPro"/>
</dbReference>
<feature type="compositionally biased region" description="Low complexity" evidence="9">
    <location>
        <begin position="295"/>
        <end position="308"/>
    </location>
</feature>
<accession>A0A1T4RZ96</accession>
<dbReference type="Gene3D" id="3.30.1380.10">
    <property type="match status" value="1"/>
</dbReference>
<keyword evidence="7" id="KW-0482">Metalloprotease</keyword>
<keyword evidence="6" id="KW-0862">Zinc</keyword>
<feature type="disulfide bond" evidence="8">
    <location>
        <begin position="203"/>
        <end position="251"/>
    </location>
</feature>
<evidence type="ECO:0000256" key="1">
    <source>
        <dbReference type="ARBA" id="ARBA00022670"/>
    </source>
</evidence>